<dbReference type="Gene3D" id="1.10.10.10">
    <property type="entry name" value="Winged helix-like DNA-binding domain superfamily/Winged helix DNA-binding domain"/>
    <property type="match status" value="1"/>
</dbReference>
<keyword evidence="1" id="KW-0805">Transcription regulation</keyword>
<dbReference type="EMBL" id="BAAARE010000008">
    <property type="protein sequence ID" value="GAA2482120.1"/>
    <property type="molecule type" value="Genomic_DNA"/>
</dbReference>
<dbReference type="SUPFAM" id="SSF46785">
    <property type="entry name" value="Winged helix' DNA-binding domain"/>
    <property type="match status" value="1"/>
</dbReference>
<keyword evidence="3" id="KW-0804">Transcription</keyword>
<dbReference type="Pfam" id="PF07729">
    <property type="entry name" value="FCD"/>
    <property type="match status" value="1"/>
</dbReference>
<proteinExistence type="predicted"/>
<dbReference type="PANTHER" id="PTHR43537">
    <property type="entry name" value="TRANSCRIPTIONAL REGULATOR, GNTR FAMILY"/>
    <property type="match status" value="1"/>
</dbReference>
<dbReference type="SMART" id="SM00895">
    <property type="entry name" value="FCD"/>
    <property type="match status" value="1"/>
</dbReference>
<evidence type="ECO:0000256" key="1">
    <source>
        <dbReference type="ARBA" id="ARBA00023015"/>
    </source>
</evidence>
<dbReference type="Gene3D" id="1.20.120.530">
    <property type="entry name" value="GntR ligand-binding domain-like"/>
    <property type="match status" value="1"/>
</dbReference>
<dbReference type="Pfam" id="PF00392">
    <property type="entry name" value="GntR"/>
    <property type="match status" value="1"/>
</dbReference>
<evidence type="ECO:0000313" key="5">
    <source>
        <dbReference type="EMBL" id="GAA2482120.1"/>
    </source>
</evidence>
<dbReference type="Proteomes" id="UP001500730">
    <property type="component" value="Unassembled WGS sequence"/>
</dbReference>
<accession>A0ABN3LD16</accession>
<keyword evidence="2" id="KW-0238">DNA-binding</keyword>
<dbReference type="SUPFAM" id="SSF48008">
    <property type="entry name" value="GntR ligand-binding domain-like"/>
    <property type="match status" value="1"/>
</dbReference>
<evidence type="ECO:0000256" key="2">
    <source>
        <dbReference type="ARBA" id="ARBA00023125"/>
    </source>
</evidence>
<sequence length="250" mass="26697">MADRSMPLGPYAAVFAPLPAEGRAEAVRRRLGEAIALGLLPDGSMLPPESDLADRFGVATVTVREALGALRDDDLIVTRRGRGGGSFVKAPRDGGRAALLARLSRVGLGELRDLADHYCAISGHCAALAAARADPDDVERLRRLAALRPDPGEPSGTPRQEGTFHLELAATAQSARLTREEMVLQREIGPVLWLADAEAVTEGRRGHDAIVEAIATGDAAAARGRAEDHVTQLFDAVKALHRDTRSRRTR</sequence>
<reference evidence="5 6" key="1">
    <citation type="journal article" date="2019" name="Int. J. Syst. Evol. Microbiol.">
        <title>The Global Catalogue of Microorganisms (GCM) 10K type strain sequencing project: providing services to taxonomists for standard genome sequencing and annotation.</title>
        <authorList>
            <consortium name="The Broad Institute Genomics Platform"/>
            <consortium name="The Broad Institute Genome Sequencing Center for Infectious Disease"/>
            <person name="Wu L."/>
            <person name="Ma J."/>
        </authorList>
    </citation>
    <scope>NUCLEOTIDE SEQUENCE [LARGE SCALE GENOMIC DNA]</scope>
    <source>
        <strain evidence="5 6">JCM 16259</strain>
    </source>
</reference>
<protein>
    <submittedName>
        <fullName evidence="5">FCD domain-containing protein</fullName>
    </submittedName>
</protein>
<dbReference type="PANTHER" id="PTHR43537:SF5">
    <property type="entry name" value="UXU OPERON TRANSCRIPTIONAL REGULATOR"/>
    <property type="match status" value="1"/>
</dbReference>
<dbReference type="PROSITE" id="PS50949">
    <property type="entry name" value="HTH_GNTR"/>
    <property type="match status" value="1"/>
</dbReference>
<dbReference type="InterPro" id="IPR008920">
    <property type="entry name" value="TF_FadR/GntR_C"/>
</dbReference>
<feature type="domain" description="HTH gntR-type" evidence="4">
    <location>
        <begin position="21"/>
        <end position="91"/>
    </location>
</feature>
<comment type="caution">
    <text evidence="5">The sequence shown here is derived from an EMBL/GenBank/DDBJ whole genome shotgun (WGS) entry which is preliminary data.</text>
</comment>
<organism evidence="5 6">
    <name type="scientific">Terrabacter carboxydivorans</name>
    <dbReference type="NCBI Taxonomy" id="619730"/>
    <lineage>
        <taxon>Bacteria</taxon>
        <taxon>Bacillati</taxon>
        <taxon>Actinomycetota</taxon>
        <taxon>Actinomycetes</taxon>
        <taxon>Micrococcales</taxon>
        <taxon>Intrasporangiaceae</taxon>
        <taxon>Terrabacter</taxon>
    </lineage>
</organism>
<gene>
    <name evidence="5" type="ORF">GCM10009858_19820</name>
</gene>
<keyword evidence="6" id="KW-1185">Reference proteome</keyword>
<dbReference type="InterPro" id="IPR011711">
    <property type="entry name" value="GntR_C"/>
</dbReference>
<evidence type="ECO:0000256" key="3">
    <source>
        <dbReference type="ARBA" id="ARBA00023163"/>
    </source>
</evidence>
<dbReference type="CDD" id="cd07377">
    <property type="entry name" value="WHTH_GntR"/>
    <property type="match status" value="1"/>
</dbReference>
<dbReference type="SMART" id="SM00345">
    <property type="entry name" value="HTH_GNTR"/>
    <property type="match status" value="1"/>
</dbReference>
<evidence type="ECO:0000259" key="4">
    <source>
        <dbReference type="PROSITE" id="PS50949"/>
    </source>
</evidence>
<evidence type="ECO:0000313" key="6">
    <source>
        <dbReference type="Proteomes" id="UP001500730"/>
    </source>
</evidence>
<dbReference type="InterPro" id="IPR036390">
    <property type="entry name" value="WH_DNA-bd_sf"/>
</dbReference>
<dbReference type="InterPro" id="IPR036388">
    <property type="entry name" value="WH-like_DNA-bd_sf"/>
</dbReference>
<dbReference type="InterPro" id="IPR000524">
    <property type="entry name" value="Tscrpt_reg_HTH_GntR"/>
</dbReference>
<name>A0ABN3LD16_9MICO</name>